<evidence type="ECO:0000313" key="2">
    <source>
        <dbReference type="EMBL" id="OGG93436.1"/>
    </source>
</evidence>
<dbReference type="InterPro" id="IPR001387">
    <property type="entry name" value="Cro/C1-type_HTH"/>
</dbReference>
<dbReference type="CDD" id="cd00093">
    <property type="entry name" value="HTH_XRE"/>
    <property type="match status" value="1"/>
</dbReference>
<sequence>MKEKEPQGFEPVPFDPQEFFQDADFAEAYAARKPIFELRHQLLAARKKQGLSQERIAEIMGTKKGNISRLERLDENSLPNLKTLIRYAHAIGGHIEFQFVDDQAVGSENI</sequence>
<dbReference type="AlphaFoldDB" id="A0A1F6G5R8"/>
<name>A0A1F6G5R8_9PROT</name>
<dbReference type="PROSITE" id="PS50943">
    <property type="entry name" value="HTH_CROC1"/>
    <property type="match status" value="1"/>
</dbReference>
<organism evidence="2 3">
    <name type="scientific">Candidatus Lambdaproteobacteria bacterium RIFOXYD2_FULL_50_16</name>
    <dbReference type="NCBI Taxonomy" id="1817772"/>
    <lineage>
        <taxon>Bacteria</taxon>
        <taxon>Pseudomonadati</taxon>
        <taxon>Pseudomonadota</taxon>
        <taxon>Candidatus Lambdaproteobacteria</taxon>
    </lineage>
</organism>
<gene>
    <name evidence="2" type="ORF">A2527_14705</name>
</gene>
<evidence type="ECO:0000313" key="3">
    <source>
        <dbReference type="Proteomes" id="UP000178449"/>
    </source>
</evidence>
<dbReference type="GO" id="GO:0003677">
    <property type="term" value="F:DNA binding"/>
    <property type="evidence" value="ECO:0007669"/>
    <property type="project" value="InterPro"/>
</dbReference>
<dbReference type="InterPro" id="IPR010982">
    <property type="entry name" value="Lambda_DNA-bd_dom_sf"/>
</dbReference>
<dbReference type="EMBL" id="MFNE01000050">
    <property type="protein sequence ID" value="OGG93436.1"/>
    <property type="molecule type" value="Genomic_DNA"/>
</dbReference>
<dbReference type="Pfam" id="PF01381">
    <property type="entry name" value="HTH_3"/>
    <property type="match status" value="1"/>
</dbReference>
<comment type="caution">
    <text evidence="2">The sequence shown here is derived from an EMBL/GenBank/DDBJ whole genome shotgun (WGS) entry which is preliminary data.</text>
</comment>
<dbReference type="Gene3D" id="1.10.260.40">
    <property type="entry name" value="lambda repressor-like DNA-binding domains"/>
    <property type="match status" value="1"/>
</dbReference>
<dbReference type="STRING" id="1817772.A2527_14705"/>
<accession>A0A1F6G5R8</accession>
<proteinExistence type="predicted"/>
<dbReference type="SMART" id="SM00530">
    <property type="entry name" value="HTH_XRE"/>
    <property type="match status" value="1"/>
</dbReference>
<feature type="domain" description="HTH cro/C1-type" evidence="1">
    <location>
        <begin position="42"/>
        <end position="98"/>
    </location>
</feature>
<dbReference type="Proteomes" id="UP000178449">
    <property type="component" value="Unassembled WGS sequence"/>
</dbReference>
<dbReference type="SUPFAM" id="SSF47413">
    <property type="entry name" value="lambda repressor-like DNA-binding domains"/>
    <property type="match status" value="1"/>
</dbReference>
<reference evidence="2 3" key="1">
    <citation type="journal article" date="2016" name="Nat. Commun.">
        <title>Thousands of microbial genomes shed light on interconnected biogeochemical processes in an aquifer system.</title>
        <authorList>
            <person name="Anantharaman K."/>
            <person name="Brown C.T."/>
            <person name="Hug L.A."/>
            <person name="Sharon I."/>
            <person name="Castelle C.J."/>
            <person name="Probst A.J."/>
            <person name="Thomas B.C."/>
            <person name="Singh A."/>
            <person name="Wilkins M.J."/>
            <person name="Karaoz U."/>
            <person name="Brodie E.L."/>
            <person name="Williams K.H."/>
            <person name="Hubbard S.S."/>
            <person name="Banfield J.F."/>
        </authorList>
    </citation>
    <scope>NUCLEOTIDE SEQUENCE [LARGE SCALE GENOMIC DNA]</scope>
</reference>
<evidence type="ECO:0000259" key="1">
    <source>
        <dbReference type="PROSITE" id="PS50943"/>
    </source>
</evidence>
<protein>
    <recommendedName>
        <fullName evidence="1">HTH cro/C1-type domain-containing protein</fullName>
    </recommendedName>
</protein>